<dbReference type="EMBL" id="CP036279">
    <property type="protein sequence ID" value="QDU62599.1"/>
    <property type="molecule type" value="Genomic_DNA"/>
</dbReference>
<dbReference type="InterPro" id="IPR029903">
    <property type="entry name" value="RmlD-like-bd"/>
</dbReference>
<dbReference type="KEGG" id="knv:Pan216_34660"/>
<dbReference type="Gene3D" id="3.40.50.720">
    <property type="entry name" value="NAD(P)-binding Rossmann-like Domain"/>
    <property type="match status" value="1"/>
</dbReference>
<dbReference type="GO" id="GO:0008831">
    <property type="term" value="F:dTDP-4-dehydrorhamnose reductase activity"/>
    <property type="evidence" value="ECO:0007669"/>
    <property type="project" value="UniProtKB-EC"/>
</dbReference>
<dbReference type="Proteomes" id="UP000317093">
    <property type="component" value="Chromosome"/>
</dbReference>
<keyword evidence="2" id="KW-0560">Oxidoreductase</keyword>
<dbReference type="InterPro" id="IPR036291">
    <property type="entry name" value="NAD(P)-bd_dom_sf"/>
</dbReference>
<sequence length="353" mass="39069">MIRMDSEENRRDSNGGVAMAGSRRLLSDRHLPLLVTGVAGVPGFNALPYFRDRHPGQVVGIRRAANWRLTGTGIEAIDIEDRAGLTQLFERYRFRSVLHFAGSCALKACELDPAMAQRVNVDGTRHLLELARRFESRVVQLSCDLVYSGTGKGSHAEEDPPDPVTVYGKTMVAAEELARTICPGSLVLRISLPMGPSFNGHAGAIDWIASRFRKSRPATLYFDEVRTPTYTDDMNLAFERLLVRDDAGLLHFGGPRKLSLYQIGQIVNRVGNFEPNLLKGCPRADAGPIPPRAGDVTLDSSKIARLLGGSPFRPWPACESLVPRQRDWHAVRGERENNEIERLLYRAGSALRS</sequence>
<keyword evidence="3" id="KW-1185">Reference proteome</keyword>
<protein>
    <submittedName>
        <fullName evidence="2">dTDP-4-dehydrorhamnose reductase</fullName>
        <ecNumber evidence="2">1.1.1.133</ecNumber>
    </submittedName>
</protein>
<accession>A0A518B6J8</accession>
<evidence type="ECO:0000259" key="1">
    <source>
        <dbReference type="Pfam" id="PF04321"/>
    </source>
</evidence>
<organism evidence="2 3">
    <name type="scientific">Kolteria novifilia</name>
    <dbReference type="NCBI Taxonomy" id="2527975"/>
    <lineage>
        <taxon>Bacteria</taxon>
        <taxon>Pseudomonadati</taxon>
        <taxon>Planctomycetota</taxon>
        <taxon>Planctomycetia</taxon>
        <taxon>Kolteriales</taxon>
        <taxon>Kolteriaceae</taxon>
        <taxon>Kolteria</taxon>
    </lineage>
</organism>
<dbReference type="EC" id="1.1.1.133" evidence="2"/>
<proteinExistence type="predicted"/>
<evidence type="ECO:0000313" key="3">
    <source>
        <dbReference type="Proteomes" id="UP000317093"/>
    </source>
</evidence>
<evidence type="ECO:0000313" key="2">
    <source>
        <dbReference type="EMBL" id="QDU62599.1"/>
    </source>
</evidence>
<feature type="domain" description="RmlD-like substrate binding" evidence="1">
    <location>
        <begin position="64"/>
        <end position="315"/>
    </location>
</feature>
<dbReference type="AlphaFoldDB" id="A0A518B6J8"/>
<dbReference type="PANTHER" id="PTHR43242">
    <property type="entry name" value="NAD(P)-BINDING ROSSMANN-FOLD SUPERFAMILY PROTEIN"/>
    <property type="match status" value="1"/>
</dbReference>
<gene>
    <name evidence="2" type="primary">rmlD_1</name>
    <name evidence="2" type="ORF">Pan216_34660</name>
</gene>
<reference evidence="2 3" key="1">
    <citation type="submission" date="2019-02" db="EMBL/GenBank/DDBJ databases">
        <title>Deep-cultivation of Planctomycetes and their phenomic and genomic characterization uncovers novel biology.</title>
        <authorList>
            <person name="Wiegand S."/>
            <person name="Jogler M."/>
            <person name="Boedeker C."/>
            <person name="Pinto D."/>
            <person name="Vollmers J."/>
            <person name="Rivas-Marin E."/>
            <person name="Kohn T."/>
            <person name="Peeters S.H."/>
            <person name="Heuer A."/>
            <person name="Rast P."/>
            <person name="Oberbeckmann S."/>
            <person name="Bunk B."/>
            <person name="Jeske O."/>
            <person name="Meyerdierks A."/>
            <person name="Storesund J.E."/>
            <person name="Kallscheuer N."/>
            <person name="Luecker S."/>
            <person name="Lage O.M."/>
            <person name="Pohl T."/>
            <person name="Merkel B.J."/>
            <person name="Hornburger P."/>
            <person name="Mueller R.-W."/>
            <person name="Bruemmer F."/>
            <person name="Labrenz M."/>
            <person name="Spormann A.M."/>
            <person name="Op den Camp H."/>
            <person name="Overmann J."/>
            <person name="Amann R."/>
            <person name="Jetten M.S.M."/>
            <person name="Mascher T."/>
            <person name="Medema M.H."/>
            <person name="Devos D.P."/>
            <person name="Kaster A.-K."/>
            <person name="Ovreas L."/>
            <person name="Rohde M."/>
            <person name="Galperin M.Y."/>
            <person name="Jogler C."/>
        </authorList>
    </citation>
    <scope>NUCLEOTIDE SEQUENCE [LARGE SCALE GENOMIC DNA]</scope>
    <source>
        <strain evidence="2 3">Pan216</strain>
    </source>
</reference>
<dbReference type="PANTHER" id="PTHR43242:SF1">
    <property type="entry name" value="NAD(P)-BINDING ROSSMANN-FOLD SUPERFAMILY PROTEIN"/>
    <property type="match status" value="1"/>
</dbReference>
<dbReference type="SUPFAM" id="SSF51735">
    <property type="entry name" value="NAD(P)-binding Rossmann-fold domains"/>
    <property type="match status" value="1"/>
</dbReference>
<dbReference type="Pfam" id="PF04321">
    <property type="entry name" value="RmlD_sub_bind"/>
    <property type="match status" value="1"/>
</dbReference>
<name>A0A518B6J8_9BACT</name>